<organism evidence="3 4">
    <name type="scientific">Anopheles atroparvus</name>
    <name type="common">European mosquito</name>
    <dbReference type="NCBI Taxonomy" id="41427"/>
    <lineage>
        <taxon>Eukaryota</taxon>
        <taxon>Metazoa</taxon>
        <taxon>Ecdysozoa</taxon>
        <taxon>Arthropoda</taxon>
        <taxon>Hexapoda</taxon>
        <taxon>Insecta</taxon>
        <taxon>Pterygota</taxon>
        <taxon>Neoptera</taxon>
        <taxon>Endopterygota</taxon>
        <taxon>Diptera</taxon>
        <taxon>Nematocera</taxon>
        <taxon>Culicoidea</taxon>
        <taxon>Culicidae</taxon>
        <taxon>Anophelinae</taxon>
        <taxon>Anopheles</taxon>
    </lineage>
</organism>
<feature type="compositionally biased region" description="Basic and acidic residues" evidence="2">
    <location>
        <begin position="131"/>
        <end position="141"/>
    </location>
</feature>
<keyword evidence="4" id="KW-1185">Reference proteome</keyword>
<evidence type="ECO:0000256" key="2">
    <source>
        <dbReference type="SAM" id="MobiDB-lite"/>
    </source>
</evidence>
<name>A0AAG5DIS1_ANOAO</name>
<accession>A0AAG5DIS1</accession>
<evidence type="ECO:0000256" key="1">
    <source>
        <dbReference type="SAM" id="Coils"/>
    </source>
</evidence>
<reference evidence="3" key="1">
    <citation type="submission" date="2024-04" db="UniProtKB">
        <authorList>
            <consortium name="EnsemblMetazoa"/>
        </authorList>
    </citation>
    <scope>IDENTIFICATION</scope>
    <source>
        <strain evidence="3">EBRO</strain>
    </source>
</reference>
<dbReference type="EnsemblMetazoa" id="ENSAATROPT011840">
    <property type="protein sequence ID" value="ENSAATROPP010724"/>
    <property type="gene ID" value="ENSAATROPG009644"/>
</dbReference>
<keyword evidence="1" id="KW-0175">Coiled coil</keyword>
<evidence type="ECO:0000313" key="3">
    <source>
        <dbReference type="EnsemblMetazoa" id="ENSAATROPP010724"/>
    </source>
</evidence>
<feature type="region of interest" description="Disordered" evidence="2">
    <location>
        <begin position="126"/>
        <end position="187"/>
    </location>
</feature>
<feature type="compositionally biased region" description="Basic residues" evidence="2">
    <location>
        <begin position="81"/>
        <end position="92"/>
    </location>
</feature>
<feature type="region of interest" description="Disordered" evidence="2">
    <location>
        <begin position="1"/>
        <end position="92"/>
    </location>
</feature>
<protein>
    <submittedName>
        <fullName evidence="3">Uncharacterized protein</fullName>
    </submittedName>
</protein>
<feature type="compositionally biased region" description="Acidic residues" evidence="2">
    <location>
        <begin position="12"/>
        <end position="35"/>
    </location>
</feature>
<dbReference type="AlphaFoldDB" id="A0AAG5DIS1"/>
<dbReference type="Proteomes" id="UP000075880">
    <property type="component" value="Unassembled WGS sequence"/>
</dbReference>
<feature type="coiled-coil region" evidence="1">
    <location>
        <begin position="192"/>
        <end position="219"/>
    </location>
</feature>
<evidence type="ECO:0000313" key="4">
    <source>
        <dbReference type="Proteomes" id="UP000075880"/>
    </source>
</evidence>
<proteinExistence type="predicted"/>
<sequence>MANESACPRDESELESAWDLLDNDSDVSDEVEEAEERIGAAEDADDSGDKDGDAGESTAKVAEQQNPEEDGAAAQEQKVAKEKKQKKGKAARAVKGFKKFVGGVFRPSGSKLKWDVDANVSVKATYESNVAEDRDQSEKQVPKTQKPVPTAPKKSPADQMPAKQKTVAPPKKPPDGVEETDEPSTSADAARIANLAAENEELRQRYRILLNMQENYNRNHEPICFCAFYSHLLSNLIYGFTE</sequence>